<keyword evidence="15" id="KW-1185">Reference proteome</keyword>
<dbReference type="PANTHER" id="PTHR12358:SF106">
    <property type="entry name" value="LIPID KINASE YEGS"/>
    <property type="match status" value="1"/>
</dbReference>
<evidence type="ECO:0000256" key="7">
    <source>
        <dbReference type="ARBA" id="ARBA00022840"/>
    </source>
</evidence>
<reference evidence="14 15" key="1">
    <citation type="journal article" date="2019" name="Int. J. Syst. Evol. Microbiol.">
        <title>The Global Catalogue of Microorganisms (GCM) 10K type strain sequencing project: providing services to taxonomists for standard genome sequencing and annotation.</title>
        <authorList>
            <consortium name="The Broad Institute Genomics Platform"/>
            <consortium name="The Broad Institute Genome Sequencing Center for Infectious Disease"/>
            <person name="Wu L."/>
            <person name="Ma J."/>
        </authorList>
    </citation>
    <scope>NUCLEOTIDE SEQUENCE [LARGE SCALE GENOMIC DNA]</scope>
    <source>
        <strain evidence="14 15">PSRA2</strain>
    </source>
</reference>
<accession>A0ABD5U3E9</accession>
<keyword evidence="6 14" id="KW-0418">Kinase</keyword>
<dbReference type="AlphaFoldDB" id="A0ABD5U3E9"/>
<evidence type="ECO:0000256" key="11">
    <source>
        <dbReference type="ARBA" id="ARBA00023264"/>
    </source>
</evidence>
<dbReference type="GO" id="GO:0005524">
    <property type="term" value="F:ATP binding"/>
    <property type="evidence" value="ECO:0007669"/>
    <property type="project" value="UniProtKB-KW"/>
</dbReference>
<evidence type="ECO:0000256" key="12">
    <source>
        <dbReference type="SAM" id="MobiDB-lite"/>
    </source>
</evidence>
<feature type="domain" description="DAGKc" evidence="13">
    <location>
        <begin position="8"/>
        <end position="136"/>
    </location>
</feature>
<dbReference type="Proteomes" id="UP001596406">
    <property type="component" value="Unassembled WGS sequence"/>
</dbReference>
<dbReference type="Pfam" id="PF19279">
    <property type="entry name" value="YegS_C"/>
    <property type="match status" value="1"/>
</dbReference>
<dbReference type="PANTHER" id="PTHR12358">
    <property type="entry name" value="SPHINGOSINE KINASE"/>
    <property type="match status" value="1"/>
</dbReference>
<keyword evidence="9" id="KW-0443">Lipid metabolism</keyword>
<feature type="region of interest" description="Disordered" evidence="12">
    <location>
        <begin position="1"/>
        <end position="26"/>
    </location>
</feature>
<evidence type="ECO:0000256" key="5">
    <source>
        <dbReference type="ARBA" id="ARBA00022741"/>
    </source>
</evidence>
<organism evidence="14 15">
    <name type="scientific">Halomarina ordinaria</name>
    <dbReference type="NCBI Taxonomy" id="3033939"/>
    <lineage>
        <taxon>Archaea</taxon>
        <taxon>Methanobacteriati</taxon>
        <taxon>Methanobacteriota</taxon>
        <taxon>Stenosarchaea group</taxon>
        <taxon>Halobacteria</taxon>
        <taxon>Halobacteriales</taxon>
        <taxon>Natronomonadaceae</taxon>
        <taxon>Halomarina</taxon>
    </lineage>
</organism>
<dbReference type="Gene3D" id="3.40.50.10330">
    <property type="entry name" value="Probable inorganic polyphosphate/atp-NAD kinase, domain 1"/>
    <property type="match status" value="1"/>
</dbReference>
<dbReference type="Gene3D" id="2.60.200.40">
    <property type="match status" value="1"/>
</dbReference>
<proteinExistence type="predicted"/>
<dbReference type="InterPro" id="IPR005218">
    <property type="entry name" value="Diacylglycerol/lipid_kinase"/>
</dbReference>
<evidence type="ECO:0000256" key="2">
    <source>
        <dbReference type="ARBA" id="ARBA00022516"/>
    </source>
</evidence>
<dbReference type="SUPFAM" id="SSF111331">
    <property type="entry name" value="NAD kinase/diacylglycerol kinase-like"/>
    <property type="match status" value="1"/>
</dbReference>
<evidence type="ECO:0000256" key="6">
    <source>
        <dbReference type="ARBA" id="ARBA00022777"/>
    </source>
</evidence>
<keyword evidence="10" id="KW-0594">Phospholipid biosynthesis</keyword>
<keyword evidence="8" id="KW-0460">Magnesium</keyword>
<evidence type="ECO:0000256" key="3">
    <source>
        <dbReference type="ARBA" id="ARBA00022679"/>
    </source>
</evidence>
<sequence>MRHDDGPPATDQRTLVLNPVSGDGSHTDHVRELADAHGFDVRETERSGDAIELARTAAEEGADLVAACGGDGTLNEAVRGLWNADALPDTAFAVVPGGTGNNFAGNVGVEGLDHAFDLVETGEWRTVDLGLVRVDGGDPVPFLNSCVGGLTANASASTSSEQKDRFGVLAYVFNALQEMTAFDGLTLDITPVGGGEHWRGDAACVLVGNGRRFPAEGGTQANMEDGHLDVTVVEDYQTVDLAGEAAVHRLFGRETENITRLQATALDVTVREADPVTFSLDGELATAADLHVECRAGVLRLPVGEAYDPAPE</sequence>
<keyword evidence="2" id="KW-0444">Lipid biosynthesis</keyword>
<dbReference type="GO" id="GO:0016301">
    <property type="term" value="F:kinase activity"/>
    <property type="evidence" value="ECO:0007669"/>
    <property type="project" value="UniProtKB-KW"/>
</dbReference>
<evidence type="ECO:0000256" key="1">
    <source>
        <dbReference type="ARBA" id="ARBA00001946"/>
    </source>
</evidence>
<evidence type="ECO:0000313" key="15">
    <source>
        <dbReference type="Proteomes" id="UP001596406"/>
    </source>
</evidence>
<name>A0ABD5U3E9_9EURY</name>
<dbReference type="InterPro" id="IPR050187">
    <property type="entry name" value="Lipid_Phosphate_FormReg"/>
</dbReference>
<dbReference type="PROSITE" id="PS50146">
    <property type="entry name" value="DAGK"/>
    <property type="match status" value="1"/>
</dbReference>
<dbReference type="InterPro" id="IPR001206">
    <property type="entry name" value="Diacylglycerol_kinase_cat_dom"/>
</dbReference>
<evidence type="ECO:0000313" key="14">
    <source>
        <dbReference type="EMBL" id="MFC6834997.1"/>
    </source>
</evidence>
<evidence type="ECO:0000259" key="13">
    <source>
        <dbReference type="PROSITE" id="PS50146"/>
    </source>
</evidence>
<dbReference type="Pfam" id="PF00781">
    <property type="entry name" value="DAGK_cat"/>
    <property type="match status" value="1"/>
</dbReference>
<dbReference type="NCBIfam" id="TIGR00147">
    <property type="entry name" value="YegS/Rv2252/BmrU family lipid kinase"/>
    <property type="match status" value="1"/>
</dbReference>
<keyword evidence="4" id="KW-0479">Metal-binding</keyword>
<dbReference type="InterPro" id="IPR017438">
    <property type="entry name" value="ATP-NAD_kinase_N"/>
</dbReference>
<dbReference type="EC" id="2.7.1.-" evidence="14"/>
<evidence type="ECO:0000256" key="9">
    <source>
        <dbReference type="ARBA" id="ARBA00023098"/>
    </source>
</evidence>
<dbReference type="RefSeq" id="WP_304446706.1">
    <property type="nucleotide sequence ID" value="NZ_JARRAH010000001.1"/>
</dbReference>
<comment type="caution">
    <text evidence="14">The sequence shown here is derived from an EMBL/GenBank/DDBJ whole genome shotgun (WGS) entry which is preliminary data.</text>
</comment>
<evidence type="ECO:0000256" key="10">
    <source>
        <dbReference type="ARBA" id="ARBA00023209"/>
    </source>
</evidence>
<dbReference type="GO" id="GO:0046872">
    <property type="term" value="F:metal ion binding"/>
    <property type="evidence" value="ECO:0007669"/>
    <property type="project" value="UniProtKB-KW"/>
</dbReference>
<keyword evidence="7" id="KW-0067">ATP-binding</keyword>
<dbReference type="InterPro" id="IPR045540">
    <property type="entry name" value="YegS/DAGK_C"/>
</dbReference>
<evidence type="ECO:0000256" key="4">
    <source>
        <dbReference type="ARBA" id="ARBA00022723"/>
    </source>
</evidence>
<evidence type="ECO:0000256" key="8">
    <source>
        <dbReference type="ARBA" id="ARBA00022842"/>
    </source>
</evidence>
<keyword evidence="11" id="KW-1208">Phospholipid metabolism</keyword>
<comment type="cofactor">
    <cofactor evidence="1">
        <name>Mg(2+)</name>
        <dbReference type="ChEBI" id="CHEBI:18420"/>
    </cofactor>
</comment>
<protein>
    <submittedName>
        <fullName evidence="14">Diacylglycerol/lipid kinase family protein</fullName>
        <ecNumber evidence="14">2.7.1.-</ecNumber>
    </submittedName>
</protein>
<dbReference type="InterPro" id="IPR016064">
    <property type="entry name" value="NAD/diacylglycerol_kinase_sf"/>
</dbReference>
<dbReference type="SMART" id="SM00046">
    <property type="entry name" value="DAGKc"/>
    <property type="match status" value="1"/>
</dbReference>
<keyword evidence="3 14" id="KW-0808">Transferase</keyword>
<keyword evidence="5" id="KW-0547">Nucleotide-binding</keyword>
<gene>
    <name evidence="14" type="ORF">ACFQHK_00575</name>
</gene>
<dbReference type="EMBL" id="JBHSXM010000001">
    <property type="protein sequence ID" value="MFC6834997.1"/>
    <property type="molecule type" value="Genomic_DNA"/>
</dbReference>
<dbReference type="GO" id="GO:0008654">
    <property type="term" value="P:phospholipid biosynthetic process"/>
    <property type="evidence" value="ECO:0007669"/>
    <property type="project" value="UniProtKB-KW"/>
</dbReference>